<dbReference type="CDD" id="cd12148">
    <property type="entry name" value="fungal_TF_MHR"/>
    <property type="match status" value="1"/>
</dbReference>
<gene>
    <name evidence="6" type="ORF">Plec18167_002792</name>
</gene>
<evidence type="ECO:0000256" key="5">
    <source>
        <dbReference type="SAM" id="Phobius"/>
    </source>
</evidence>
<organism evidence="6 7">
    <name type="scientific">Paecilomyces lecythidis</name>
    <dbReference type="NCBI Taxonomy" id="3004212"/>
    <lineage>
        <taxon>Eukaryota</taxon>
        <taxon>Fungi</taxon>
        <taxon>Dikarya</taxon>
        <taxon>Ascomycota</taxon>
        <taxon>Pezizomycotina</taxon>
        <taxon>Eurotiomycetes</taxon>
        <taxon>Eurotiomycetidae</taxon>
        <taxon>Eurotiales</taxon>
        <taxon>Thermoascaceae</taxon>
        <taxon>Paecilomyces</taxon>
    </lineage>
</organism>
<dbReference type="PANTHER" id="PTHR47424">
    <property type="entry name" value="REGULATORY PROTEIN GAL4"/>
    <property type="match status" value="1"/>
</dbReference>
<keyword evidence="7" id="KW-1185">Reference proteome</keyword>
<keyword evidence="4" id="KW-0539">Nucleus</keyword>
<feature type="transmembrane region" description="Helical" evidence="5">
    <location>
        <begin position="57"/>
        <end position="77"/>
    </location>
</feature>
<sequence>MRFYYARIVINRPFLVALDSGGDFSEFSQNVDFCLDAARQTILLIHNAFVNRTYLRTWWYCTTYTLYANMIILYFLLMQFPRVAGEELVTDVEKSLEILTAMRQVVVARRCAELTKEILAVAKKHIQEVRRKEAPDGVVPVPAVLPNMQFQTPDSQIYGENDTWPDTSLVALWDEELPGWPKENILASIYDPNVLEDFAFSEGQTLASLNEMADGSEVPYHEGWR</sequence>
<keyword evidence="2" id="KW-0238">DNA-binding</keyword>
<dbReference type="InterPro" id="IPR051127">
    <property type="entry name" value="Fungal_SecMet_Regulators"/>
</dbReference>
<protein>
    <submittedName>
        <fullName evidence="6">Uncharacterized protein</fullName>
    </submittedName>
</protein>
<keyword evidence="3" id="KW-0804">Transcription</keyword>
<keyword evidence="5" id="KW-1133">Transmembrane helix</keyword>
<evidence type="ECO:0000256" key="2">
    <source>
        <dbReference type="ARBA" id="ARBA00023125"/>
    </source>
</evidence>
<evidence type="ECO:0000256" key="3">
    <source>
        <dbReference type="ARBA" id="ARBA00023163"/>
    </source>
</evidence>
<keyword evidence="5" id="KW-0472">Membrane</keyword>
<evidence type="ECO:0000313" key="6">
    <source>
        <dbReference type="EMBL" id="KAL1882376.1"/>
    </source>
</evidence>
<dbReference type="Proteomes" id="UP001583193">
    <property type="component" value="Unassembled WGS sequence"/>
</dbReference>
<proteinExistence type="predicted"/>
<keyword evidence="5" id="KW-0812">Transmembrane</keyword>
<reference evidence="6 7" key="1">
    <citation type="journal article" date="2024" name="IMA Fungus">
        <title>IMA Genome - F19 : A genome assembly and annotation guide to empower mycologists, including annotated draft genome sequences of Ceratocystis pirilliformis, Diaporthe australafricana, Fusarium ophioides, Paecilomyces lecythidis, and Sporothrix stenoceras.</title>
        <authorList>
            <person name="Aylward J."/>
            <person name="Wilson A.M."/>
            <person name="Visagie C.M."/>
            <person name="Spraker J."/>
            <person name="Barnes I."/>
            <person name="Buitendag C."/>
            <person name="Ceriani C."/>
            <person name="Del Mar Angel L."/>
            <person name="du Plessis D."/>
            <person name="Fuchs T."/>
            <person name="Gasser K."/>
            <person name="Kramer D."/>
            <person name="Li W."/>
            <person name="Munsamy K."/>
            <person name="Piso A."/>
            <person name="Price J.L."/>
            <person name="Sonnekus B."/>
            <person name="Thomas C."/>
            <person name="van der Nest A."/>
            <person name="van Dijk A."/>
            <person name="van Heerden A."/>
            <person name="van Vuuren N."/>
            <person name="Yilmaz N."/>
            <person name="Duong T.A."/>
            <person name="van der Merwe N.A."/>
            <person name="Wingfield M.J."/>
            <person name="Wingfield B.D."/>
        </authorList>
    </citation>
    <scope>NUCLEOTIDE SEQUENCE [LARGE SCALE GENOMIC DNA]</scope>
    <source>
        <strain evidence="6 7">CMW 18167</strain>
    </source>
</reference>
<evidence type="ECO:0000313" key="7">
    <source>
        <dbReference type="Proteomes" id="UP001583193"/>
    </source>
</evidence>
<keyword evidence="1" id="KW-0805">Transcription regulation</keyword>
<name>A0ABR3Y275_9EURO</name>
<comment type="caution">
    <text evidence="6">The sequence shown here is derived from an EMBL/GenBank/DDBJ whole genome shotgun (WGS) entry which is preliminary data.</text>
</comment>
<dbReference type="EMBL" id="JAVDPF010000006">
    <property type="protein sequence ID" value="KAL1882376.1"/>
    <property type="molecule type" value="Genomic_DNA"/>
</dbReference>
<evidence type="ECO:0000256" key="1">
    <source>
        <dbReference type="ARBA" id="ARBA00023015"/>
    </source>
</evidence>
<evidence type="ECO:0000256" key="4">
    <source>
        <dbReference type="ARBA" id="ARBA00023242"/>
    </source>
</evidence>
<accession>A0ABR3Y275</accession>
<dbReference type="PANTHER" id="PTHR47424:SF3">
    <property type="entry name" value="REGULATORY PROTEIN GAL4"/>
    <property type="match status" value="1"/>
</dbReference>